<dbReference type="InterPro" id="IPR002545">
    <property type="entry name" value="CheW-lke_dom"/>
</dbReference>
<name>A0A1G9C3C5_9FIRM</name>
<dbReference type="GO" id="GO:0006935">
    <property type="term" value="P:chemotaxis"/>
    <property type="evidence" value="ECO:0007669"/>
    <property type="project" value="UniProtKB-KW"/>
</dbReference>
<dbReference type="EMBL" id="FNFP01000002">
    <property type="protein sequence ID" value="SDK46157.1"/>
    <property type="molecule type" value="Genomic_DNA"/>
</dbReference>
<evidence type="ECO:0000313" key="7">
    <source>
        <dbReference type="Proteomes" id="UP000198718"/>
    </source>
</evidence>
<reference evidence="6 7" key="1">
    <citation type="submission" date="2016-10" db="EMBL/GenBank/DDBJ databases">
        <authorList>
            <person name="de Groot N.N."/>
        </authorList>
    </citation>
    <scope>NUCLEOTIDE SEQUENCE [LARGE SCALE GENOMIC DNA]</scope>
    <source>
        <strain evidence="6 7">DSM 18346</strain>
    </source>
</reference>
<dbReference type="InterPro" id="IPR036061">
    <property type="entry name" value="CheW-like_dom_sf"/>
</dbReference>
<dbReference type="OrthoDB" id="9794382at2"/>
<dbReference type="Gene3D" id="2.30.30.40">
    <property type="entry name" value="SH3 Domains"/>
    <property type="match status" value="1"/>
</dbReference>
<evidence type="ECO:0000256" key="1">
    <source>
        <dbReference type="ARBA" id="ARBA00004496"/>
    </source>
</evidence>
<dbReference type="FunFam" id="2.40.50.180:FF:000002">
    <property type="entry name" value="Chemotaxis protein CheW"/>
    <property type="match status" value="1"/>
</dbReference>
<dbReference type="SUPFAM" id="SSF50341">
    <property type="entry name" value="CheW-like"/>
    <property type="match status" value="1"/>
</dbReference>
<sequence>MNSYEETINQFVIFKLDEEYYGIPINIVETIEKVTEITRLPNAPHYVKGVINLRGEVVPIIDLRKRFNMEKGELSDESRIIILSLEEMIIGMLVDSSSEVLTIEQNDIDNSSNLIGSFEEDYIKGIGKAGDRMIIILDIIKVIS</sequence>
<organism evidence="6 7">
    <name type="scientific">Natronincola ferrireducens</name>
    <dbReference type="NCBI Taxonomy" id="393762"/>
    <lineage>
        <taxon>Bacteria</taxon>
        <taxon>Bacillati</taxon>
        <taxon>Bacillota</taxon>
        <taxon>Clostridia</taxon>
        <taxon>Peptostreptococcales</taxon>
        <taxon>Natronincolaceae</taxon>
        <taxon>Natronincola</taxon>
    </lineage>
</organism>
<dbReference type="PANTHER" id="PTHR22617:SF23">
    <property type="entry name" value="CHEMOTAXIS PROTEIN CHEW"/>
    <property type="match status" value="1"/>
</dbReference>
<dbReference type="PROSITE" id="PS50851">
    <property type="entry name" value="CHEW"/>
    <property type="match status" value="1"/>
</dbReference>
<dbReference type="SMART" id="SM00260">
    <property type="entry name" value="CheW"/>
    <property type="match status" value="1"/>
</dbReference>
<evidence type="ECO:0000259" key="5">
    <source>
        <dbReference type="PROSITE" id="PS50851"/>
    </source>
</evidence>
<gene>
    <name evidence="6" type="ORF">SAMN05660472_01350</name>
</gene>
<feature type="domain" description="CheW-like" evidence="5">
    <location>
        <begin position="8"/>
        <end position="144"/>
    </location>
</feature>
<evidence type="ECO:0000313" key="6">
    <source>
        <dbReference type="EMBL" id="SDK46157.1"/>
    </source>
</evidence>
<evidence type="ECO:0000256" key="2">
    <source>
        <dbReference type="ARBA" id="ARBA00021483"/>
    </source>
</evidence>
<dbReference type="GO" id="GO:0007165">
    <property type="term" value="P:signal transduction"/>
    <property type="evidence" value="ECO:0007669"/>
    <property type="project" value="InterPro"/>
</dbReference>
<dbReference type="STRING" id="393762.SAMN05660472_01350"/>
<dbReference type="Pfam" id="PF01584">
    <property type="entry name" value="CheW"/>
    <property type="match status" value="1"/>
</dbReference>
<dbReference type="AlphaFoldDB" id="A0A1G9C3C5"/>
<evidence type="ECO:0000256" key="3">
    <source>
        <dbReference type="ARBA" id="ARBA00022490"/>
    </source>
</evidence>
<keyword evidence="7" id="KW-1185">Reference proteome</keyword>
<dbReference type="GO" id="GO:0005829">
    <property type="term" value="C:cytosol"/>
    <property type="evidence" value="ECO:0007669"/>
    <property type="project" value="TreeGrafter"/>
</dbReference>
<accession>A0A1G9C3C5</accession>
<dbReference type="PANTHER" id="PTHR22617">
    <property type="entry name" value="CHEMOTAXIS SENSOR HISTIDINE KINASE-RELATED"/>
    <property type="match status" value="1"/>
</dbReference>
<protein>
    <recommendedName>
        <fullName evidence="2">Chemotaxis protein CheW</fullName>
    </recommendedName>
</protein>
<keyword evidence="3" id="KW-0963">Cytoplasm</keyword>
<comment type="subcellular location">
    <subcellularLocation>
        <location evidence="1">Cytoplasm</location>
    </subcellularLocation>
</comment>
<dbReference type="Proteomes" id="UP000198718">
    <property type="component" value="Unassembled WGS sequence"/>
</dbReference>
<dbReference type="CDD" id="cd00732">
    <property type="entry name" value="CheW"/>
    <property type="match status" value="1"/>
</dbReference>
<dbReference type="InterPro" id="IPR039315">
    <property type="entry name" value="CheW"/>
</dbReference>
<keyword evidence="4" id="KW-0145">Chemotaxis</keyword>
<evidence type="ECO:0000256" key="4">
    <source>
        <dbReference type="ARBA" id="ARBA00022500"/>
    </source>
</evidence>
<dbReference type="Gene3D" id="2.40.50.180">
    <property type="entry name" value="CheA-289, Domain 4"/>
    <property type="match status" value="1"/>
</dbReference>
<dbReference type="RefSeq" id="WP_090552415.1">
    <property type="nucleotide sequence ID" value="NZ_FNFP01000002.1"/>
</dbReference>
<proteinExistence type="predicted"/>